<dbReference type="PANTHER" id="PTHR42942:SF1">
    <property type="entry name" value="ALKYLTRANSFERASE-LIKE PROTEIN 1"/>
    <property type="match status" value="1"/>
</dbReference>
<feature type="domain" description="Methylated-DNA-[protein]-cysteine S-methyltransferase DNA binding" evidence="2">
    <location>
        <begin position="9"/>
        <end position="90"/>
    </location>
</feature>
<name>A0A846MRV3_9BACT</name>
<dbReference type="Gene3D" id="1.10.10.10">
    <property type="entry name" value="Winged helix-like DNA-binding domain superfamily/Winged helix DNA-binding domain"/>
    <property type="match status" value="1"/>
</dbReference>
<dbReference type="InterPro" id="IPR036217">
    <property type="entry name" value="MethylDNA_cys_MeTrfase_DNAb"/>
</dbReference>
<gene>
    <name evidence="3" type="ORF">FHS56_001593</name>
</gene>
<evidence type="ECO:0000259" key="2">
    <source>
        <dbReference type="Pfam" id="PF01035"/>
    </source>
</evidence>
<protein>
    <submittedName>
        <fullName evidence="3">Methylated-DNA-protein-cysteine methyltransferase-like protein</fullName>
    </submittedName>
</protein>
<sequence>MHKAKKQSFFNDVYEVVKCIPAGRVSTYGAIAHYLGLRSGARMVGWALNHAVALPEVPAHRVVNCHGMLTGKRHFGSPDRMAELLRQEGIQVENDCVQDFKNIFWDPAKELNI</sequence>
<organism evidence="3 4">
    <name type="scientific">Thermonema lapsum</name>
    <dbReference type="NCBI Taxonomy" id="28195"/>
    <lineage>
        <taxon>Bacteria</taxon>
        <taxon>Pseudomonadati</taxon>
        <taxon>Bacteroidota</taxon>
        <taxon>Cytophagia</taxon>
        <taxon>Cytophagales</taxon>
        <taxon>Thermonemataceae</taxon>
        <taxon>Thermonema</taxon>
    </lineage>
</organism>
<evidence type="ECO:0000313" key="3">
    <source>
        <dbReference type="EMBL" id="NIK74080.1"/>
    </source>
</evidence>
<dbReference type="PANTHER" id="PTHR42942">
    <property type="entry name" value="6-O-METHYLGUANINE DNA METHYLTRANSFERASE"/>
    <property type="match status" value="1"/>
</dbReference>
<comment type="caution">
    <text evidence="3">The sequence shown here is derived from an EMBL/GenBank/DDBJ whole genome shotgun (WGS) entry which is preliminary data.</text>
</comment>
<evidence type="ECO:0000256" key="1">
    <source>
        <dbReference type="ARBA" id="ARBA00022763"/>
    </source>
</evidence>
<dbReference type="AlphaFoldDB" id="A0A846MRV3"/>
<accession>A0A846MRV3</accession>
<keyword evidence="3" id="KW-0489">Methyltransferase</keyword>
<dbReference type="RefSeq" id="WP_166919413.1">
    <property type="nucleotide sequence ID" value="NZ_JAASRN010000002.1"/>
</dbReference>
<reference evidence="3 4" key="1">
    <citation type="submission" date="2020-03" db="EMBL/GenBank/DDBJ databases">
        <title>Genomic Encyclopedia of Type Strains, Phase IV (KMG-IV): sequencing the most valuable type-strain genomes for metagenomic binning, comparative biology and taxonomic classification.</title>
        <authorList>
            <person name="Goeker M."/>
        </authorList>
    </citation>
    <scope>NUCLEOTIDE SEQUENCE [LARGE SCALE GENOMIC DNA]</scope>
    <source>
        <strain evidence="3 4">DSM 5718</strain>
    </source>
</reference>
<dbReference type="InterPro" id="IPR036388">
    <property type="entry name" value="WH-like_DNA-bd_sf"/>
</dbReference>
<dbReference type="InterPro" id="IPR052520">
    <property type="entry name" value="ATL_DNA_repair"/>
</dbReference>
<dbReference type="SUPFAM" id="SSF46767">
    <property type="entry name" value="Methylated DNA-protein cysteine methyltransferase, C-terminal domain"/>
    <property type="match status" value="1"/>
</dbReference>
<keyword evidence="3" id="KW-0808">Transferase</keyword>
<dbReference type="EMBL" id="JAASRN010000002">
    <property type="protein sequence ID" value="NIK74080.1"/>
    <property type="molecule type" value="Genomic_DNA"/>
</dbReference>
<dbReference type="GO" id="GO:0006281">
    <property type="term" value="P:DNA repair"/>
    <property type="evidence" value="ECO:0007669"/>
    <property type="project" value="InterPro"/>
</dbReference>
<proteinExistence type="predicted"/>
<keyword evidence="1" id="KW-0227">DNA damage</keyword>
<dbReference type="Proteomes" id="UP000537126">
    <property type="component" value="Unassembled WGS sequence"/>
</dbReference>
<dbReference type="InterPro" id="IPR014048">
    <property type="entry name" value="MethylDNA_cys_MeTrfase_DNA-bd"/>
</dbReference>
<dbReference type="CDD" id="cd06445">
    <property type="entry name" value="ATase"/>
    <property type="match status" value="1"/>
</dbReference>
<dbReference type="GO" id="GO:0032259">
    <property type="term" value="P:methylation"/>
    <property type="evidence" value="ECO:0007669"/>
    <property type="project" value="UniProtKB-KW"/>
</dbReference>
<dbReference type="GO" id="GO:0008168">
    <property type="term" value="F:methyltransferase activity"/>
    <property type="evidence" value="ECO:0007669"/>
    <property type="project" value="UniProtKB-KW"/>
</dbReference>
<keyword evidence="4" id="KW-1185">Reference proteome</keyword>
<dbReference type="Pfam" id="PF01035">
    <property type="entry name" value="DNA_binding_1"/>
    <property type="match status" value="1"/>
</dbReference>
<evidence type="ECO:0000313" key="4">
    <source>
        <dbReference type="Proteomes" id="UP000537126"/>
    </source>
</evidence>